<reference evidence="8" key="1">
    <citation type="submission" date="2021-01" db="EMBL/GenBank/DDBJ databases">
        <authorList>
            <person name="Corre E."/>
            <person name="Pelletier E."/>
            <person name="Niang G."/>
            <person name="Scheremetjew M."/>
            <person name="Finn R."/>
            <person name="Kale V."/>
            <person name="Holt S."/>
            <person name="Cochrane G."/>
            <person name="Meng A."/>
            <person name="Brown T."/>
            <person name="Cohen L."/>
        </authorList>
    </citation>
    <scope>NUCLEOTIDE SEQUENCE</scope>
    <source>
        <strain evidence="8">CCMP3107</strain>
    </source>
</reference>
<evidence type="ECO:0000256" key="1">
    <source>
        <dbReference type="ARBA" id="ARBA00004651"/>
    </source>
</evidence>
<keyword evidence="3" id="KW-0812">Transmembrane</keyword>
<feature type="region of interest" description="Disordered" evidence="6">
    <location>
        <begin position="84"/>
        <end position="106"/>
    </location>
</feature>
<dbReference type="PANTHER" id="PTHR30506:SF3">
    <property type="entry name" value="UPF0126 INNER MEMBRANE PROTEIN YADS-RELATED"/>
    <property type="match status" value="1"/>
</dbReference>
<evidence type="ECO:0000259" key="7">
    <source>
        <dbReference type="Pfam" id="PF03458"/>
    </source>
</evidence>
<dbReference type="Pfam" id="PF03458">
    <property type="entry name" value="Gly_transporter"/>
    <property type="match status" value="2"/>
</dbReference>
<organism evidence="8">
    <name type="scientific">Heterosigma akashiwo</name>
    <name type="common">Chromophytic alga</name>
    <name type="synonym">Heterosigma carterae</name>
    <dbReference type="NCBI Taxonomy" id="2829"/>
    <lineage>
        <taxon>Eukaryota</taxon>
        <taxon>Sar</taxon>
        <taxon>Stramenopiles</taxon>
        <taxon>Ochrophyta</taxon>
        <taxon>Raphidophyceae</taxon>
        <taxon>Chattonellales</taxon>
        <taxon>Chattonellaceae</taxon>
        <taxon>Heterosigma</taxon>
    </lineage>
</organism>
<evidence type="ECO:0000256" key="3">
    <source>
        <dbReference type="ARBA" id="ARBA00022692"/>
    </source>
</evidence>
<accession>A0A6T5MA33</accession>
<dbReference type="AlphaFoldDB" id="A0A6T5MA33"/>
<comment type="subcellular location">
    <subcellularLocation>
        <location evidence="1">Cell membrane</location>
        <topology evidence="1">Multi-pass membrane protein</topology>
    </subcellularLocation>
</comment>
<dbReference type="InterPro" id="IPR005115">
    <property type="entry name" value="Gly_transporter"/>
</dbReference>
<keyword evidence="5" id="KW-0472">Membrane</keyword>
<evidence type="ECO:0000256" key="2">
    <source>
        <dbReference type="ARBA" id="ARBA00022475"/>
    </source>
</evidence>
<feature type="domain" description="Glycine transporter" evidence="7">
    <location>
        <begin position="121"/>
        <end position="193"/>
    </location>
</feature>
<evidence type="ECO:0000313" key="8">
    <source>
        <dbReference type="EMBL" id="CAE0649845.1"/>
    </source>
</evidence>
<dbReference type="EMBL" id="HBIU01056782">
    <property type="protein sequence ID" value="CAE0649845.1"/>
    <property type="molecule type" value="Transcribed_RNA"/>
</dbReference>
<gene>
    <name evidence="8" type="ORF">HAKA00212_LOCUS24870</name>
</gene>
<keyword evidence="2" id="KW-1003">Cell membrane</keyword>
<dbReference type="GO" id="GO:0005886">
    <property type="term" value="C:plasma membrane"/>
    <property type="evidence" value="ECO:0007669"/>
    <property type="project" value="UniProtKB-SubCell"/>
</dbReference>
<name>A0A6T5MA33_HETAK</name>
<keyword evidence="4" id="KW-1133">Transmembrane helix</keyword>
<dbReference type="PANTHER" id="PTHR30506">
    <property type="entry name" value="INNER MEMBRANE PROTEIN"/>
    <property type="match status" value="1"/>
</dbReference>
<evidence type="ECO:0000256" key="6">
    <source>
        <dbReference type="SAM" id="MobiDB-lite"/>
    </source>
</evidence>
<evidence type="ECO:0000256" key="4">
    <source>
        <dbReference type="ARBA" id="ARBA00022989"/>
    </source>
</evidence>
<evidence type="ECO:0000256" key="5">
    <source>
        <dbReference type="ARBA" id="ARBA00023136"/>
    </source>
</evidence>
<proteinExistence type="predicted"/>
<protein>
    <recommendedName>
        <fullName evidence="7">Glycine transporter domain-containing protein</fullName>
    </recommendedName>
</protein>
<feature type="domain" description="Glycine transporter" evidence="7">
    <location>
        <begin position="212"/>
        <end position="286"/>
    </location>
</feature>
<sequence length="325" mass="34758">MVITRLVFSTTRGSCFLQRTLPLRVGLNCPIPSAFAKPVSSQYIKQFMSSTGSPLPLVTRPTLKQLGLGNRSLVKGWFQPKRFNSTNKPPAEAPPAAKPPVHTDGMPRFPSTSAGGLLRGLDYFGTVVFALGGSVTAGLAGMDLLGCTIVGTVTAVGGGTVRDLLLGNFPVFWMLETEYVLLSLACAWAGFFGWDYLHEHWHLEENSDILRWWDACGVGAFSVIGAQNGLRAGLHPAVAVVCGMITATFGGMIRDVLCQKPPRILHSQSEVYATTALIGAAAYTAARSLPPAAKIGLGFSAAVASRYAAWTYDIRLPNWGGRTEK</sequence>